<keyword evidence="4 5" id="KW-0472">Membrane</keyword>
<dbReference type="PANTHER" id="PTHR23502:SF145">
    <property type="entry name" value="MULTIDRUG TRANSPORTER, PUTATIVE-RELATED"/>
    <property type="match status" value="1"/>
</dbReference>
<evidence type="ECO:0000313" key="8">
    <source>
        <dbReference type="Proteomes" id="UP001241169"/>
    </source>
</evidence>
<dbReference type="PROSITE" id="PS50850">
    <property type="entry name" value="MFS"/>
    <property type="match status" value="1"/>
</dbReference>
<feature type="transmembrane region" description="Helical" evidence="5">
    <location>
        <begin position="284"/>
        <end position="305"/>
    </location>
</feature>
<feature type="transmembrane region" description="Helical" evidence="5">
    <location>
        <begin position="82"/>
        <end position="111"/>
    </location>
</feature>
<dbReference type="PROSITE" id="PS00216">
    <property type="entry name" value="SUGAR_TRANSPORT_1"/>
    <property type="match status" value="1"/>
</dbReference>
<evidence type="ECO:0000259" key="6">
    <source>
        <dbReference type="PROSITE" id="PS50850"/>
    </source>
</evidence>
<evidence type="ECO:0000256" key="4">
    <source>
        <dbReference type="ARBA" id="ARBA00023136"/>
    </source>
</evidence>
<evidence type="ECO:0000313" key="7">
    <source>
        <dbReference type="EMBL" id="KAK1544218.1"/>
    </source>
</evidence>
<dbReference type="InterPro" id="IPR011701">
    <property type="entry name" value="MFS"/>
</dbReference>
<keyword evidence="8" id="KW-1185">Reference proteome</keyword>
<dbReference type="InterPro" id="IPR036259">
    <property type="entry name" value="MFS_trans_sf"/>
</dbReference>
<accession>A0ABQ9SXH2</accession>
<comment type="caution">
    <text evidence="7">The sequence shown here is derived from an EMBL/GenBank/DDBJ whole genome shotgun (WGS) entry which is preliminary data.</text>
</comment>
<dbReference type="GeneID" id="85373030"/>
<dbReference type="Pfam" id="PF07690">
    <property type="entry name" value="MFS_1"/>
    <property type="match status" value="1"/>
</dbReference>
<proteinExistence type="predicted"/>
<evidence type="ECO:0000256" key="3">
    <source>
        <dbReference type="ARBA" id="ARBA00022989"/>
    </source>
</evidence>
<reference evidence="7 8" key="1">
    <citation type="submission" date="2016-10" db="EMBL/GenBank/DDBJ databases">
        <title>The genome sequence of Colletotrichum fioriniae PJ7.</title>
        <authorList>
            <person name="Baroncelli R."/>
        </authorList>
    </citation>
    <scope>NUCLEOTIDE SEQUENCE [LARGE SCALE GENOMIC DNA]</scope>
    <source>
        <strain evidence="7 8">IMI 384185</strain>
    </source>
</reference>
<comment type="subcellular location">
    <subcellularLocation>
        <location evidence="1">Membrane</location>
        <topology evidence="1">Multi-pass membrane protein</topology>
    </subcellularLocation>
</comment>
<evidence type="ECO:0000256" key="5">
    <source>
        <dbReference type="SAM" id="Phobius"/>
    </source>
</evidence>
<organism evidence="7 8">
    <name type="scientific">Colletotrichum paranaense</name>
    <dbReference type="NCBI Taxonomy" id="1914294"/>
    <lineage>
        <taxon>Eukaryota</taxon>
        <taxon>Fungi</taxon>
        <taxon>Dikarya</taxon>
        <taxon>Ascomycota</taxon>
        <taxon>Pezizomycotina</taxon>
        <taxon>Sordariomycetes</taxon>
        <taxon>Hypocreomycetidae</taxon>
        <taxon>Glomerellales</taxon>
        <taxon>Glomerellaceae</taxon>
        <taxon>Colletotrichum</taxon>
        <taxon>Colletotrichum acutatum species complex</taxon>
    </lineage>
</organism>
<name>A0ABQ9SXH2_9PEZI</name>
<sequence>MQGPRSWPTWYKAFTVTTVSLDATVVSLFSTLYTSGIPGLQAEFHVSKLVALLGLTTYLLGMAAGSLVVAPMSESLGRRPLYIASMAAFQALVLPSALAESIATIIATRFFGGFFDSTMMSNSPATVNDIVSDKHRALASGFWSIGPANGPVYGPLIGGFVYQHKEPLLRRIVNLHPKNPATGNVKPEARVSIVCISVVLLAVGQLWFAWTCRPGTHWIVPILAGVSYGAGNACTFIYADNYMAQSYGIYGASALAGNMVLRSIMGACLPLAGPSMYGTLGLSWAGTLLGLVEMVCVSVPAAFYFDGYKIRQGSSMMQEITKL</sequence>
<evidence type="ECO:0000256" key="1">
    <source>
        <dbReference type="ARBA" id="ARBA00004141"/>
    </source>
</evidence>
<feature type="transmembrane region" description="Helical" evidence="5">
    <location>
        <begin position="191"/>
        <end position="210"/>
    </location>
</feature>
<feature type="transmembrane region" description="Helical" evidence="5">
    <location>
        <begin position="49"/>
        <end position="70"/>
    </location>
</feature>
<keyword evidence="3 5" id="KW-1133">Transmembrane helix</keyword>
<protein>
    <submittedName>
        <fullName evidence="7">Major facilitator superfamily transporter</fullName>
    </submittedName>
</protein>
<dbReference type="Proteomes" id="UP001241169">
    <property type="component" value="Unassembled WGS sequence"/>
</dbReference>
<feature type="transmembrane region" description="Helical" evidence="5">
    <location>
        <begin position="13"/>
        <end position="37"/>
    </location>
</feature>
<keyword evidence="2 5" id="KW-0812">Transmembrane</keyword>
<dbReference type="InterPro" id="IPR020846">
    <property type="entry name" value="MFS_dom"/>
</dbReference>
<dbReference type="SUPFAM" id="SSF103473">
    <property type="entry name" value="MFS general substrate transporter"/>
    <property type="match status" value="2"/>
</dbReference>
<dbReference type="RefSeq" id="XP_060353337.1">
    <property type="nucleotide sequence ID" value="XM_060489131.1"/>
</dbReference>
<dbReference type="Gene3D" id="1.20.1720.10">
    <property type="entry name" value="Multidrug resistance protein D"/>
    <property type="match status" value="1"/>
</dbReference>
<dbReference type="EMBL" id="MOPA01000003">
    <property type="protein sequence ID" value="KAK1544218.1"/>
    <property type="molecule type" value="Genomic_DNA"/>
</dbReference>
<feature type="domain" description="Major facilitator superfamily (MFS) profile" evidence="6">
    <location>
        <begin position="15"/>
        <end position="323"/>
    </location>
</feature>
<dbReference type="PANTHER" id="PTHR23502">
    <property type="entry name" value="MAJOR FACILITATOR SUPERFAMILY"/>
    <property type="match status" value="1"/>
</dbReference>
<feature type="transmembrane region" description="Helical" evidence="5">
    <location>
        <begin position="250"/>
        <end position="272"/>
    </location>
</feature>
<evidence type="ECO:0000256" key="2">
    <source>
        <dbReference type="ARBA" id="ARBA00022692"/>
    </source>
</evidence>
<gene>
    <name evidence="7" type="ORF">CPAR01_04851</name>
</gene>
<feature type="transmembrane region" description="Helical" evidence="5">
    <location>
        <begin position="216"/>
        <end position="238"/>
    </location>
</feature>
<dbReference type="InterPro" id="IPR005829">
    <property type="entry name" value="Sugar_transporter_CS"/>
</dbReference>